<evidence type="ECO:0000313" key="3">
    <source>
        <dbReference type="Proteomes" id="UP001253193"/>
    </source>
</evidence>
<dbReference type="InterPro" id="IPR050126">
    <property type="entry name" value="Ap4A_hydrolase"/>
</dbReference>
<dbReference type="GO" id="GO:0110154">
    <property type="term" value="P:RNA decapping"/>
    <property type="evidence" value="ECO:0007669"/>
    <property type="project" value="TreeGrafter"/>
</dbReference>
<dbReference type="PANTHER" id="PTHR42850:SF4">
    <property type="entry name" value="ZINC-DEPENDENT ENDOPOLYPHOSPHATASE"/>
    <property type="match status" value="1"/>
</dbReference>
<organism evidence="2 3">
    <name type="scientific">Vibrio parahaemolyticus</name>
    <dbReference type="NCBI Taxonomy" id="670"/>
    <lineage>
        <taxon>Bacteria</taxon>
        <taxon>Pseudomonadati</taxon>
        <taxon>Pseudomonadota</taxon>
        <taxon>Gammaproteobacteria</taxon>
        <taxon>Vibrionales</taxon>
        <taxon>Vibrionaceae</taxon>
        <taxon>Vibrio</taxon>
    </lineage>
</organism>
<dbReference type="SUPFAM" id="SSF56300">
    <property type="entry name" value="Metallo-dependent phosphatases"/>
    <property type="match status" value="1"/>
</dbReference>
<evidence type="ECO:0000313" key="2">
    <source>
        <dbReference type="EMBL" id="MDS1823789.1"/>
    </source>
</evidence>
<evidence type="ECO:0000259" key="1">
    <source>
        <dbReference type="Pfam" id="PF00149"/>
    </source>
</evidence>
<dbReference type="AlphaFoldDB" id="A0AAW8Q7V7"/>
<sequence length="306" mass="35833">MKETLTQRYAKWEHNPETDGRLFLITDIHGQYKMFREAMKFLRFVNFPRPDQKPDFLINLGDMCDRGEGSFDVLSSFRDNPNFKSLDGNHEKMMFNGTRKPPYQSFVSTGSDARGSRREYWMTNGGNWMYNHDFNAVRALADWTETLPFAAELHIDGKVIGLSHASVAPNEIFESAVETDWFEDHDVDWENTKKAAMIAGDESQHIMYREMMEYCLTFCRKAERQKIELNVKGVDAVLHGHCVQEHEPLILGKTMYFDNGAFLHDPHEQKFYMNVLEYAPEDKGAIFGMFRLYQFYYDENKMLCLK</sequence>
<dbReference type="Gene3D" id="3.60.21.10">
    <property type="match status" value="1"/>
</dbReference>
<comment type="caution">
    <text evidence="2">The sequence shown here is derived from an EMBL/GenBank/DDBJ whole genome shotgun (WGS) entry which is preliminary data.</text>
</comment>
<accession>A0AAW8Q7V7</accession>
<dbReference type="RefSeq" id="WP_311020831.1">
    <property type="nucleotide sequence ID" value="NZ_JAUHGG010000012.1"/>
</dbReference>
<dbReference type="GO" id="GO:0005737">
    <property type="term" value="C:cytoplasm"/>
    <property type="evidence" value="ECO:0007669"/>
    <property type="project" value="TreeGrafter"/>
</dbReference>
<name>A0AAW8Q7V7_VIBPH</name>
<dbReference type="GO" id="GO:0016791">
    <property type="term" value="F:phosphatase activity"/>
    <property type="evidence" value="ECO:0007669"/>
    <property type="project" value="TreeGrafter"/>
</dbReference>
<dbReference type="InterPro" id="IPR004843">
    <property type="entry name" value="Calcineurin-like_PHP"/>
</dbReference>
<protein>
    <submittedName>
        <fullName evidence="2">Metallophosphoesterase</fullName>
    </submittedName>
</protein>
<feature type="domain" description="Calcineurin-like phosphoesterase" evidence="1">
    <location>
        <begin position="21"/>
        <end position="241"/>
    </location>
</feature>
<dbReference type="Proteomes" id="UP001253193">
    <property type="component" value="Unassembled WGS sequence"/>
</dbReference>
<reference evidence="2" key="1">
    <citation type="submission" date="2023-06" db="EMBL/GenBank/DDBJ databases">
        <title>Genomic Diversity of Vibrio spp. and Metagenomic Analysis of Pathogens in Florida Gulf Coastal Waters Following Hurricane Ian.</title>
        <authorList>
            <person name="Brumfield K.D."/>
        </authorList>
    </citation>
    <scope>NUCLEOTIDE SEQUENCE</scope>
    <source>
        <strain evidence="2">WBS2B-138</strain>
    </source>
</reference>
<proteinExistence type="predicted"/>
<dbReference type="GO" id="GO:0008803">
    <property type="term" value="F:bis(5'-nucleosyl)-tetraphosphatase (symmetrical) activity"/>
    <property type="evidence" value="ECO:0007669"/>
    <property type="project" value="TreeGrafter"/>
</dbReference>
<dbReference type="PANTHER" id="PTHR42850">
    <property type="entry name" value="METALLOPHOSPHOESTERASE"/>
    <property type="match status" value="1"/>
</dbReference>
<dbReference type="Pfam" id="PF00149">
    <property type="entry name" value="Metallophos"/>
    <property type="match status" value="1"/>
</dbReference>
<dbReference type="EMBL" id="JAUHGG010000012">
    <property type="protein sequence ID" value="MDS1823789.1"/>
    <property type="molecule type" value="Genomic_DNA"/>
</dbReference>
<gene>
    <name evidence="2" type="ORF">QX249_24395</name>
</gene>
<dbReference type="InterPro" id="IPR029052">
    <property type="entry name" value="Metallo-depent_PP-like"/>
</dbReference>